<feature type="compositionally biased region" description="Polar residues" evidence="1">
    <location>
        <begin position="684"/>
        <end position="696"/>
    </location>
</feature>
<evidence type="ECO:0000313" key="4">
    <source>
        <dbReference type="Proteomes" id="UP000094043"/>
    </source>
</evidence>
<organism evidence="3 4">
    <name type="scientific">Cryptococcus depauperatus CBS 7841</name>
    <dbReference type="NCBI Taxonomy" id="1295531"/>
    <lineage>
        <taxon>Eukaryota</taxon>
        <taxon>Fungi</taxon>
        <taxon>Dikarya</taxon>
        <taxon>Basidiomycota</taxon>
        <taxon>Agaricomycotina</taxon>
        <taxon>Tremellomycetes</taxon>
        <taxon>Tremellales</taxon>
        <taxon>Cryptococcaceae</taxon>
        <taxon>Cryptococcus</taxon>
    </lineage>
</organism>
<feature type="compositionally biased region" description="Polar residues" evidence="1">
    <location>
        <begin position="721"/>
        <end position="745"/>
    </location>
</feature>
<dbReference type="Proteomes" id="UP000094043">
    <property type="component" value="Chromosome 8"/>
</dbReference>
<evidence type="ECO:0000259" key="2">
    <source>
        <dbReference type="Pfam" id="PF00646"/>
    </source>
</evidence>
<reference evidence="3" key="2">
    <citation type="journal article" date="2022" name="Elife">
        <title>Obligate sexual reproduction of a homothallic fungus closely related to the Cryptococcus pathogenic species complex.</title>
        <authorList>
            <person name="Passer A.R."/>
            <person name="Clancey S.A."/>
            <person name="Shea T."/>
            <person name="David-Palma M."/>
            <person name="Averette A.F."/>
            <person name="Boekhout T."/>
            <person name="Porcel B.M."/>
            <person name="Nowrousian M."/>
            <person name="Cuomo C.A."/>
            <person name="Sun S."/>
            <person name="Heitman J."/>
            <person name="Coelho M.A."/>
        </authorList>
    </citation>
    <scope>NUCLEOTIDE SEQUENCE</scope>
    <source>
        <strain evidence="3">CBS 7841</strain>
    </source>
</reference>
<dbReference type="Pfam" id="PF00646">
    <property type="entry name" value="F-box"/>
    <property type="match status" value="1"/>
</dbReference>
<name>A0AAJ8M3R1_9TREE</name>
<dbReference type="AlphaFoldDB" id="A0AAJ8M3R1"/>
<dbReference type="GeneID" id="91090231"/>
<keyword evidence="4" id="KW-1185">Reference proteome</keyword>
<reference evidence="3" key="3">
    <citation type="submission" date="2024-01" db="EMBL/GenBank/DDBJ databases">
        <authorList>
            <person name="Coelho M.A."/>
            <person name="David-Palma M."/>
            <person name="Shea T."/>
            <person name="Sun S."/>
            <person name="Cuomo C.A."/>
            <person name="Heitman J."/>
        </authorList>
    </citation>
    <scope>NUCLEOTIDE SEQUENCE</scope>
    <source>
        <strain evidence="3">CBS 7841</strain>
    </source>
</reference>
<accession>A0AAJ8M3R1</accession>
<evidence type="ECO:0000256" key="1">
    <source>
        <dbReference type="SAM" id="MobiDB-lite"/>
    </source>
</evidence>
<proteinExistence type="predicted"/>
<reference evidence="3" key="1">
    <citation type="submission" date="2016-06" db="EMBL/GenBank/DDBJ databases">
        <authorList>
            <person name="Cuomo C."/>
            <person name="Litvintseva A."/>
            <person name="Heitman J."/>
            <person name="Chen Y."/>
            <person name="Sun S."/>
            <person name="Springer D."/>
            <person name="Dromer F."/>
            <person name="Young S."/>
            <person name="Zeng Q."/>
            <person name="Chapman S."/>
            <person name="Gujja S."/>
            <person name="Saif S."/>
            <person name="Birren B."/>
        </authorList>
    </citation>
    <scope>NUCLEOTIDE SEQUENCE</scope>
    <source>
        <strain evidence="3">CBS 7841</strain>
    </source>
</reference>
<feature type="region of interest" description="Disordered" evidence="1">
    <location>
        <begin position="682"/>
        <end position="783"/>
    </location>
</feature>
<protein>
    <recommendedName>
        <fullName evidence="2">F-box domain-containing protein</fullName>
    </recommendedName>
</protein>
<dbReference type="EMBL" id="CP143791">
    <property type="protein sequence ID" value="WVN90780.1"/>
    <property type="molecule type" value="Genomic_DNA"/>
</dbReference>
<gene>
    <name evidence="3" type="ORF">L203_106023</name>
</gene>
<sequence length="1024" mass="114233">MAVPPPRVSITAPDLPLDRPILTTSPSPSPPREFPATENGYYTTPCGNGPRWKPRSELDNARAKMGKDKAGGWGSIPVNILHHILSYAQDTIGLDDVLQSLCGQKPRTSEIAFTLIRRMWLCSLRLVCSSWRSAVDSHPFWPEYTLIIEPSRHHSSTISDINSARLTPSTPSFPTLFHRARNSTLTTCLACRLNHPSRLGLYPAVRKRLTYTSKFGLTPTCEKHANSFCSNCMRESEPQANRTPSGSYASNVIPASTPSPREHASTLVLSMANEGDVDEHRQSRAPRALVCSDCRKWAISNEILQVLRECARDGQLRGEHTPWLWNERVKDYVEFNVGTAPEMGYAAVEDQWLMDHTRWDELFETALQLQNHEKMLKLQYMRTAEEETQGQRIVRLAKQAELMGEDADGKETEEEAIELEALYRSWWKELEDDDDLDSDDEEEDEILNEKYRAKLRIGCLNDYINDRIRYAFWVMPSDEVKKLVFDEQIDQIDHPEPLHTSFANIATNSIHPFQSYVPFTYSPKLAYKEATGIISLVPFTPAPGVNSRLDPFLPPERLLQAMDSTFSEVLVRRTLPAMESLVKSIRARCNGDDDSAESICEIMQVGNILNRLMAWELWVPKPLVEAKQLAEMQKELETESAYELFAAEEGLEVERGFEGLPQMELVEESETQSDMCFAAAEVASSDTVPQTSSPYVSSALGKRKPSSKEQSPISTDKRARSSVSSEPKTPADQLSPQCRSSTRNIDPSLGTKRKDPPSPVARHINTSQKRVTPPPVPDFTVHDDHKRTRIGPLATAEDRTSIMGSSAPGSPTPVKKVVDFTKLKVPNSHVKTSPGSSDEDPYVGVAFKGEEETGTDATLTLNSADEEVPSSQFTEGHARERLTPVITDDASIPSISPSTTAESALSLSAEDPPSLVTIANRHLIKYMSRVEMGVPFIPLASMQTTMTADRQVNSDDGGSEITISLNLGQGSNQILLQAWYEAREELRECKCGICERARKKAWEGLQAMQQLVASGELEWETLLT</sequence>
<dbReference type="KEGG" id="cdep:91090231"/>
<feature type="region of interest" description="Disordered" evidence="1">
    <location>
        <begin position="1"/>
        <end position="40"/>
    </location>
</feature>
<feature type="domain" description="F-box" evidence="2">
    <location>
        <begin position="121"/>
        <end position="141"/>
    </location>
</feature>
<dbReference type="InterPro" id="IPR001810">
    <property type="entry name" value="F-box_dom"/>
</dbReference>
<dbReference type="RefSeq" id="XP_066071480.1">
    <property type="nucleotide sequence ID" value="XM_066215383.1"/>
</dbReference>
<evidence type="ECO:0000313" key="3">
    <source>
        <dbReference type="EMBL" id="WVN90780.1"/>
    </source>
</evidence>